<evidence type="ECO:0000259" key="1">
    <source>
        <dbReference type="Pfam" id="PF12680"/>
    </source>
</evidence>
<dbReference type="Proteomes" id="UP000433101">
    <property type="component" value="Unassembled WGS sequence"/>
</dbReference>
<dbReference type="Pfam" id="PF12680">
    <property type="entry name" value="SnoaL_2"/>
    <property type="match status" value="1"/>
</dbReference>
<proteinExistence type="predicted"/>
<dbReference type="InterPro" id="IPR037401">
    <property type="entry name" value="SnoaL-like"/>
</dbReference>
<comment type="caution">
    <text evidence="2">The sequence shown here is derived from an EMBL/GenBank/DDBJ whole genome shotgun (WGS) entry which is preliminary data.</text>
</comment>
<dbReference type="SUPFAM" id="SSF54427">
    <property type="entry name" value="NTF2-like"/>
    <property type="match status" value="1"/>
</dbReference>
<dbReference type="InterPro" id="IPR032710">
    <property type="entry name" value="NTF2-like_dom_sf"/>
</dbReference>
<dbReference type="Gene3D" id="3.10.450.50">
    <property type="match status" value="1"/>
</dbReference>
<organism evidence="2 3">
    <name type="scientific">Stappia sediminis</name>
    <dbReference type="NCBI Taxonomy" id="2692190"/>
    <lineage>
        <taxon>Bacteria</taxon>
        <taxon>Pseudomonadati</taxon>
        <taxon>Pseudomonadota</taxon>
        <taxon>Alphaproteobacteria</taxon>
        <taxon>Hyphomicrobiales</taxon>
        <taxon>Stappiaceae</taxon>
        <taxon>Stappia</taxon>
    </lineage>
</organism>
<gene>
    <name evidence="2" type="ORF">GR183_04640</name>
</gene>
<dbReference type="RefSeq" id="WP_160774433.1">
    <property type="nucleotide sequence ID" value="NZ_WUMV01000002.1"/>
</dbReference>
<dbReference type="AlphaFoldDB" id="A0A7X3LSB3"/>
<dbReference type="NCBIfam" id="TIGR02246">
    <property type="entry name" value="SgcJ/EcaC family oxidoreductase"/>
    <property type="match status" value="1"/>
</dbReference>
<reference evidence="2 3" key="1">
    <citation type="submission" date="2019-12" db="EMBL/GenBank/DDBJ databases">
        <authorList>
            <person name="Li M."/>
        </authorList>
    </citation>
    <scope>NUCLEOTIDE SEQUENCE [LARGE SCALE GENOMIC DNA]</scope>
    <source>
        <strain evidence="2 3">GBMRC 2046</strain>
    </source>
</reference>
<evidence type="ECO:0000313" key="3">
    <source>
        <dbReference type="Proteomes" id="UP000433101"/>
    </source>
</evidence>
<accession>A0A7X3LSB3</accession>
<evidence type="ECO:0000313" key="2">
    <source>
        <dbReference type="EMBL" id="MXN64181.1"/>
    </source>
</evidence>
<name>A0A7X3LSB3_9HYPH</name>
<dbReference type="EMBL" id="WUMV01000002">
    <property type="protein sequence ID" value="MXN64181.1"/>
    <property type="molecule type" value="Genomic_DNA"/>
</dbReference>
<dbReference type="InterPro" id="IPR011944">
    <property type="entry name" value="Steroid_delta5-4_isomerase"/>
</dbReference>
<keyword evidence="3" id="KW-1185">Reference proteome</keyword>
<sequence length="131" mass="14562">MPLDPDAVARMAQNYTQAWNSKTPEAVASFFAEDGRIVINRGAPWEGRTGVRDMAAGFYADVPDLFLTCDEIRCAGTHAVYVWTFTGTHAASGNPLKVRGWEEWDLGDDLKVKSSRGWFDADDYARQAEGR</sequence>
<feature type="domain" description="SnoaL-like" evidence="1">
    <location>
        <begin position="13"/>
        <end position="109"/>
    </location>
</feature>
<protein>
    <submittedName>
        <fullName evidence="2">SgcJ/EcaC family oxidoreductase</fullName>
    </submittedName>
</protein>